<feature type="region of interest" description="Disordered" evidence="1">
    <location>
        <begin position="82"/>
        <end position="221"/>
    </location>
</feature>
<feature type="compositionally biased region" description="Basic and acidic residues" evidence="1">
    <location>
        <begin position="146"/>
        <end position="170"/>
    </location>
</feature>
<organism evidence="3 4">
    <name type="scientific">Cyclotella atomus</name>
    <dbReference type="NCBI Taxonomy" id="382360"/>
    <lineage>
        <taxon>Eukaryota</taxon>
        <taxon>Sar</taxon>
        <taxon>Stramenopiles</taxon>
        <taxon>Ochrophyta</taxon>
        <taxon>Bacillariophyta</taxon>
        <taxon>Coscinodiscophyceae</taxon>
        <taxon>Thalassiosirophycidae</taxon>
        <taxon>Stephanodiscales</taxon>
        <taxon>Stephanodiscaceae</taxon>
        <taxon>Cyclotella</taxon>
    </lineage>
</organism>
<dbReference type="Proteomes" id="UP001530400">
    <property type="component" value="Unassembled WGS sequence"/>
</dbReference>
<gene>
    <name evidence="3" type="ORF">ACHAWO_001112</name>
</gene>
<keyword evidence="4" id="KW-1185">Reference proteome</keyword>
<feature type="transmembrane region" description="Helical" evidence="2">
    <location>
        <begin position="585"/>
        <end position="603"/>
    </location>
</feature>
<accession>A0ABD3MXU5</accession>
<evidence type="ECO:0008006" key="5">
    <source>
        <dbReference type="Google" id="ProtNLM"/>
    </source>
</evidence>
<sequence>MVVSAEKARERAEARRLRILAKANERLDVVSGLVPSNEVKVRTTDSPTADGAAGAAGIAGANVVGDGDSPRANIVSVDDAVEGRQLGSDEKENKGSKRMAAMRRRRAQQRAVVVREEEKEPAANAADEKDEKEEQRDVVAANESGQIKELEAKDKPGEAADNKHVDKVADETAPPKSDDIKPIIQTNVESTKDEPIPSPPNDETSPSSTEQPKKKSYLGVAKTRRRILKEQKAQRLQSITDSEALSSSDARLERELVAEMAVMGITAKMVREGVDVVGDVDASTLGSGRKKKRGWMSLPLPILSRIMTLICLFGTGLKLGMETHSLGVLEETTSVTTTTTAPTRSLLLERIPRVESTLTKPWEYGMGGKIAYMIGSLPTAPPTSLPTGYYSDNVEACEAASPYENTNEVCKSPKTKKQKEKQNANINNNVLKQHVNINMVDMEDEFDTGRARPRGVTSEEYHDKQQQNQPSPNIDPLFRTDLDDLLSKSALPFPIHIAAKFAVGFHRMWVYYLITAPMSILKSIPKTMLGWTRYPPIILIFTLLIRGANKVLLGGKSLEDEKKEGMNKGNNFDVMKKVMDTAKNYIEGSFPWLVFVLGTLYDVVKVDMYVVFCGLLVGLVMPLHCGWSLVGGGAVLGDGEL</sequence>
<feature type="compositionally biased region" description="Basic and acidic residues" evidence="1">
    <location>
        <begin position="113"/>
        <end position="137"/>
    </location>
</feature>
<name>A0ABD3MXU5_9STRA</name>
<evidence type="ECO:0000313" key="3">
    <source>
        <dbReference type="EMBL" id="KAL3768643.1"/>
    </source>
</evidence>
<evidence type="ECO:0000313" key="4">
    <source>
        <dbReference type="Proteomes" id="UP001530400"/>
    </source>
</evidence>
<feature type="compositionally biased region" description="Basic residues" evidence="1">
    <location>
        <begin position="96"/>
        <end position="108"/>
    </location>
</feature>
<keyword evidence="2" id="KW-1133">Transmembrane helix</keyword>
<dbReference type="AlphaFoldDB" id="A0ABD3MXU5"/>
<proteinExistence type="predicted"/>
<feature type="region of interest" description="Disordered" evidence="1">
    <location>
        <begin position="449"/>
        <end position="476"/>
    </location>
</feature>
<protein>
    <recommendedName>
        <fullName evidence="5">Reticulon-like protein</fullName>
    </recommendedName>
</protein>
<keyword evidence="2" id="KW-0472">Membrane</keyword>
<reference evidence="3 4" key="1">
    <citation type="submission" date="2024-10" db="EMBL/GenBank/DDBJ databases">
        <title>Updated reference genomes for cyclostephanoid diatoms.</title>
        <authorList>
            <person name="Roberts W.R."/>
            <person name="Alverson A.J."/>
        </authorList>
    </citation>
    <scope>NUCLEOTIDE SEQUENCE [LARGE SCALE GENOMIC DNA]</scope>
    <source>
        <strain evidence="3 4">AJA010-31</strain>
    </source>
</reference>
<evidence type="ECO:0000256" key="2">
    <source>
        <dbReference type="SAM" id="Phobius"/>
    </source>
</evidence>
<feature type="compositionally biased region" description="Polar residues" evidence="1">
    <location>
        <begin position="201"/>
        <end position="210"/>
    </location>
</feature>
<comment type="caution">
    <text evidence="3">The sequence shown here is derived from an EMBL/GenBank/DDBJ whole genome shotgun (WGS) entry which is preliminary data.</text>
</comment>
<evidence type="ECO:0000256" key="1">
    <source>
        <dbReference type="SAM" id="MobiDB-lite"/>
    </source>
</evidence>
<keyword evidence="2" id="KW-0812">Transmembrane</keyword>
<feature type="transmembrane region" description="Helical" evidence="2">
    <location>
        <begin position="609"/>
        <end position="636"/>
    </location>
</feature>
<dbReference type="EMBL" id="JALLPJ020001342">
    <property type="protein sequence ID" value="KAL3768643.1"/>
    <property type="molecule type" value="Genomic_DNA"/>
</dbReference>